<protein>
    <submittedName>
        <fullName evidence="6">ABC transporter ATP binding subunit</fullName>
    </submittedName>
</protein>
<evidence type="ECO:0000256" key="1">
    <source>
        <dbReference type="ARBA" id="ARBA00005417"/>
    </source>
</evidence>
<evidence type="ECO:0000313" key="6">
    <source>
        <dbReference type="EMBL" id="AAG49408.1"/>
    </source>
</evidence>
<dbReference type="InterPro" id="IPR003593">
    <property type="entry name" value="AAA+_ATPase"/>
</dbReference>
<keyword evidence="3" id="KW-0547">Nucleotide-binding</keyword>
<keyword evidence="2" id="KW-0813">Transport</keyword>
<dbReference type="EMBL" id="AF213680">
    <property type="protein sequence ID" value="AAG49408.1"/>
    <property type="molecule type" value="Genomic_DNA"/>
</dbReference>
<dbReference type="Pfam" id="PF00005">
    <property type="entry name" value="ABC_tran"/>
    <property type="match status" value="1"/>
</dbReference>
<accession>Q9AQB5</accession>
<name>Q9AQB5_AGGAC</name>
<feature type="domain" description="ABC transporter" evidence="5">
    <location>
        <begin position="33"/>
        <end position="248"/>
    </location>
</feature>
<keyword evidence="4" id="KW-0067">ATP-binding</keyword>
<evidence type="ECO:0000256" key="3">
    <source>
        <dbReference type="ARBA" id="ARBA00022741"/>
    </source>
</evidence>
<evidence type="ECO:0000256" key="4">
    <source>
        <dbReference type="ARBA" id="ARBA00022840"/>
    </source>
</evidence>
<dbReference type="InterPro" id="IPR015860">
    <property type="entry name" value="ABC_transpr_TagH-like"/>
</dbReference>
<dbReference type="InterPro" id="IPR050683">
    <property type="entry name" value="Bact_Polysacc_Export_ATP-bd"/>
</dbReference>
<comment type="similarity">
    <text evidence="1">Belongs to the ABC transporter superfamily.</text>
</comment>
<organism evidence="6">
    <name type="scientific">Aggregatibacter actinomycetemcomitans</name>
    <name type="common">Actinobacillus actinomycetemcomitans</name>
    <name type="synonym">Haemophilus actinomycetemcomitans</name>
    <dbReference type="NCBI Taxonomy" id="714"/>
    <lineage>
        <taxon>Bacteria</taxon>
        <taxon>Pseudomonadati</taxon>
        <taxon>Pseudomonadota</taxon>
        <taxon>Gammaproteobacteria</taxon>
        <taxon>Pasteurellales</taxon>
        <taxon>Pasteurellaceae</taxon>
        <taxon>Aggregatibacter</taxon>
    </lineage>
</organism>
<dbReference type="GO" id="GO:0016887">
    <property type="term" value="F:ATP hydrolysis activity"/>
    <property type="evidence" value="ECO:0007669"/>
    <property type="project" value="InterPro"/>
</dbReference>
<dbReference type="CDD" id="cd03220">
    <property type="entry name" value="ABC_KpsT_Wzt"/>
    <property type="match status" value="1"/>
</dbReference>
<dbReference type="GO" id="GO:0016020">
    <property type="term" value="C:membrane"/>
    <property type="evidence" value="ECO:0007669"/>
    <property type="project" value="InterPro"/>
</dbReference>
<dbReference type="PROSITE" id="PS50893">
    <property type="entry name" value="ABC_TRANSPORTER_2"/>
    <property type="match status" value="1"/>
</dbReference>
<dbReference type="SMART" id="SM00382">
    <property type="entry name" value="AAA"/>
    <property type="match status" value="1"/>
</dbReference>
<dbReference type="InterPro" id="IPR027417">
    <property type="entry name" value="P-loop_NTPase"/>
</dbReference>
<sequence>MVMMDDIVVNVQNASVCFNKASGNISGLKEYVIKLLKRELMFQEFFALKDINFQVKRGESWGLIGTNGSGKSTLLKLISGIIEPYTGSVEINGSISPLIELGAGFDSELTARENIFLNGALLGYSKNFMEEHFKKIVDFAEVNDFLDVPIKNFSSGMSARLGFAIATATKPNILIVDEVLAVGDYAFQQKCKARMEELLSGGTTLLFVSHSIEQVKTLCQYAVWIDKGIVREQGNVQSVSQKYMSSFN</sequence>
<reference evidence="6" key="1">
    <citation type="journal article" date="2001" name="Infect. Immun.">
        <title>Structural and genetic analyses of O polysaccharide from Actinobacillus actinomycetemcomitans serotype f.</title>
        <authorList>
            <person name="Kaplan J.B."/>
            <person name="Perry M.B."/>
            <person name="MacLean L.L."/>
            <person name="Furgang D."/>
            <person name="Wilson M.E."/>
            <person name="Fine D.H."/>
        </authorList>
    </citation>
    <scope>NUCLEOTIDE SEQUENCE</scope>
    <source>
        <strain evidence="6">CU1000</strain>
    </source>
</reference>
<dbReference type="GO" id="GO:0005524">
    <property type="term" value="F:ATP binding"/>
    <property type="evidence" value="ECO:0007669"/>
    <property type="project" value="UniProtKB-KW"/>
</dbReference>
<dbReference type="PANTHER" id="PTHR46743">
    <property type="entry name" value="TEICHOIC ACIDS EXPORT ATP-BINDING PROTEIN TAGH"/>
    <property type="match status" value="1"/>
</dbReference>
<dbReference type="AlphaFoldDB" id="Q9AQB5"/>
<dbReference type="PANTHER" id="PTHR46743:SF2">
    <property type="entry name" value="TEICHOIC ACIDS EXPORT ATP-BINDING PROTEIN TAGH"/>
    <property type="match status" value="1"/>
</dbReference>
<dbReference type="Gene3D" id="3.40.50.300">
    <property type="entry name" value="P-loop containing nucleotide triphosphate hydrolases"/>
    <property type="match status" value="1"/>
</dbReference>
<dbReference type="InterPro" id="IPR017871">
    <property type="entry name" value="ABC_transporter-like_CS"/>
</dbReference>
<evidence type="ECO:0000256" key="2">
    <source>
        <dbReference type="ARBA" id="ARBA00022448"/>
    </source>
</evidence>
<dbReference type="SUPFAM" id="SSF52540">
    <property type="entry name" value="P-loop containing nucleoside triphosphate hydrolases"/>
    <property type="match status" value="1"/>
</dbReference>
<evidence type="ECO:0000259" key="5">
    <source>
        <dbReference type="PROSITE" id="PS50893"/>
    </source>
</evidence>
<dbReference type="InterPro" id="IPR003439">
    <property type="entry name" value="ABC_transporter-like_ATP-bd"/>
</dbReference>
<dbReference type="GO" id="GO:0140359">
    <property type="term" value="F:ABC-type transporter activity"/>
    <property type="evidence" value="ECO:0007669"/>
    <property type="project" value="InterPro"/>
</dbReference>
<proteinExistence type="inferred from homology"/>
<dbReference type="PROSITE" id="PS00211">
    <property type="entry name" value="ABC_TRANSPORTER_1"/>
    <property type="match status" value="1"/>
</dbReference>
<dbReference type="SMR" id="Q9AQB5"/>